<keyword evidence="13" id="KW-0675">Receptor</keyword>
<accession>A0AA37T569</accession>
<name>A0AA37T569_9GAMM</name>
<dbReference type="SUPFAM" id="SSF56935">
    <property type="entry name" value="Porins"/>
    <property type="match status" value="1"/>
</dbReference>
<evidence type="ECO:0000256" key="10">
    <source>
        <dbReference type="SAM" id="MobiDB-lite"/>
    </source>
</evidence>
<dbReference type="InterPro" id="IPR012910">
    <property type="entry name" value="Plug_dom"/>
</dbReference>
<evidence type="ECO:0000256" key="2">
    <source>
        <dbReference type="ARBA" id="ARBA00022448"/>
    </source>
</evidence>
<dbReference type="PANTHER" id="PTHR30069">
    <property type="entry name" value="TONB-DEPENDENT OUTER MEMBRANE RECEPTOR"/>
    <property type="match status" value="1"/>
</dbReference>
<dbReference type="EMBL" id="BSPD01000035">
    <property type="protein sequence ID" value="GLS25786.1"/>
    <property type="molecule type" value="Genomic_DNA"/>
</dbReference>
<dbReference type="InterPro" id="IPR037066">
    <property type="entry name" value="Plug_dom_sf"/>
</dbReference>
<keyword evidence="4 8" id="KW-0812">Transmembrane</keyword>
<gene>
    <name evidence="13" type="ORF">GCM10007877_15000</name>
</gene>
<feature type="region of interest" description="Disordered" evidence="10">
    <location>
        <begin position="398"/>
        <end position="421"/>
    </location>
</feature>
<comment type="similarity">
    <text evidence="8 9">Belongs to the TonB-dependent receptor family.</text>
</comment>
<dbReference type="Pfam" id="PF00593">
    <property type="entry name" value="TonB_dep_Rec_b-barrel"/>
    <property type="match status" value="1"/>
</dbReference>
<reference evidence="13 14" key="1">
    <citation type="journal article" date="2014" name="Int. J. Syst. Evol. Microbiol.">
        <title>Complete genome sequence of Corynebacterium casei LMG S-19264T (=DSM 44701T), isolated from a smear-ripened cheese.</title>
        <authorList>
            <consortium name="US DOE Joint Genome Institute (JGI-PGF)"/>
            <person name="Walter F."/>
            <person name="Albersmeier A."/>
            <person name="Kalinowski J."/>
            <person name="Ruckert C."/>
        </authorList>
    </citation>
    <scope>NUCLEOTIDE SEQUENCE [LARGE SCALE GENOMIC DNA]</scope>
    <source>
        <strain evidence="13 14">NBRC 110095</strain>
    </source>
</reference>
<protein>
    <submittedName>
        <fullName evidence="13">TonB-dependent receptor</fullName>
    </submittedName>
</protein>
<proteinExistence type="inferred from homology"/>
<feature type="domain" description="TonB-dependent receptor-like beta-barrel" evidence="11">
    <location>
        <begin position="360"/>
        <end position="740"/>
    </location>
</feature>
<sequence>MNHQTHFRLTHIDSEATRSEARETSLCFRATPARKHRLSTSIATAIFVAGVGLHSTVSAQNKQDHPHESNLMEEVIVSGALKKSRTKTALPITVLDGEALSKEVRDSLGETLNGQVGIHSASFGSGVGLPVIRGQSGNRVRVLQSGIDALDASAVSPDHSNSITAFNAERVEVIRGPATLLYGNGAIGGIVNVIDGRIKETLPEDTSMSFTQTHDTNNDGNTSNFRFDTAVGNVAFHLDGAYVDTGIVEIPGYAQLEDEHHDDDHDDEEPGHDEHEEEHEENTDGFIGNSETTTKSLAFGSTYVGETGFVGFSVSRLERDYGLPPGTHAHGEEEHEGEEGDEGEEHEEHGEVNVNLDMEQTRYEFKAGKNFEGWLQSATAHLAFNDYEHFEREMEIHEEGEEHGDEDHDDEDHEEELHEPTRFSNEGVELRLQANHAPMGNLQGTFGLQYIDREFSVIGEEAFLPTTDINTLGVFVVESIEADQWTYEFGARVEDTSFSKRGCDVDNTTYSASGSAIRELNEQSNIFFGLSRSERSPTEQELFSNSGGETCGTSEDLVLHVSTNRFEIGTADLDTEVSSNFEIGYRKFLGEWRGEVNAYYNSIDDFIYLQDTDVEIDESTVSVYQQQDATFYGYEAQLSTHFIEEDAYHLDFTLFTDAVRAEFDGGENVPRIPAMRVGTELALISENWSARLRLTEVDEQTEVAHDESETDGYTLLNLYADYHIPALNDSMVVFVRGNNLLDEEIRYHTSLIKDLAPAPGIGFDIGIRINL</sequence>
<evidence type="ECO:0000256" key="6">
    <source>
        <dbReference type="ARBA" id="ARBA00023136"/>
    </source>
</evidence>
<feature type="compositionally biased region" description="Acidic residues" evidence="10">
    <location>
        <begin position="334"/>
        <end position="345"/>
    </location>
</feature>
<keyword evidence="7 8" id="KW-0998">Cell outer membrane</keyword>
<evidence type="ECO:0000256" key="3">
    <source>
        <dbReference type="ARBA" id="ARBA00022452"/>
    </source>
</evidence>
<keyword evidence="5 9" id="KW-0798">TonB box</keyword>
<evidence type="ECO:0000256" key="5">
    <source>
        <dbReference type="ARBA" id="ARBA00023077"/>
    </source>
</evidence>
<evidence type="ECO:0000259" key="12">
    <source>
        <dbReference type="Pfam" id="PF07715"/>
    </source>
</evidence>
<dbReference type="InterPro" id="IPR039426">
    <property type="entry name" value="TonB-dep_rcpt-like"/>
</dbReference>
<dbReference type="PANTHER" id="PTHR30069:SF40">
    <property type="entry name" value="TONB-DEPENDENT RECEPTOR NMB0964-RELATED"/>
    <property type="match status" value="1"/>
</dbReference>
<keyword evidence="3 8" id="KW-1134">Transmembrane beta strand</keyword>
<feature type="compositionally biased region" description="Acidic residues" evidence="10">
    <location>
        <begin position="264"/>
        <end position="283"/>
    </location>
</feature>
<dbReference type="InterPro" id="IPR036942">
    <property type="entry name" value="Beta-barrel_TonB_sf"/>
</dbReference>
<keyword evidence="2 8" id="KW-0813">Transport</keyword>
<evidence type="ECO:0000256" key="9">
    <source>
        <dbReference type="RuleBase" id="RU003357"/>
    </source>
</evidence>
<dbReference type="GO" id="GO:0044718">
    <property type="term" value="P:siderophore transmembrane transport"/>
    <property type="evidence" value="ECO:0007669"/>
    <property type="project" value="TreeGrafter"/>
</dbReference>
<comment type="subcellular location">
    <subcellularLocation>
        <location evidence="1 8">Cell outer membrane</location>
        <topology evidence="1 8">Multi-pass membrane protein</topology>
    </subcellularLocation>
</comment>
<evidence type="ECO:0000256" key="1">
    <source>
        <dbReference type="ARBA" id="ARBA00004571"/>
    </source>
</evidence>
<dbReference type="RefSeq" id="WP_232593913.1">
    <property type="nucleotide sequence ID" value="NZ_BSPD01000035.1"/>
</dbReference>
<comment type="caution">
    <text evidence="13">The sequence shown here is derived from an EMBL/GenBank/DDBJ whole genome shotgun (WGS) entry which is preliminary data.</text>
</comment>
<evidence type="ECO:0000259" key="11">
    <source>
        <dbReference type="Pfam" id="PF00593"/>
    </source>
</evidence>
<keyword evidence="6 8" id="KW-0472">Membrane</keyword>
<feature type="compositionally biased region" description="Acidic residues" evidence="10">
    <location>
        <begin position="398"/>
        <end position="414"/>
    </location>
</feature>
<evidence type="ECO:0000256" key="7">
    <source>
        <dbReference type="ARBA" id="ARBA00023237"/>
    </source>
</evidence>
<keyword evidence="14" id="KW-1185">Reference proteome</keyword>
<evidence type="ECO:0000313" key="14">
    <source>
        <dbReference type="Proteomes" id="UP001156870"/>
    </source>
</evidence>
<dbReference type="Gene3D" id="2.170.130.10">
    <property type="entry name" value="TonB-dependent receptor, plug domain"/>
    <property type="match status" value="1"/>
</dbReference>
<feature type="region of interest" description="Disordered" evidence="10">
    <location>
        <begin position="258"/>
        <end position="292"/>
    </location>
</feature>
<dbReference type="InterPro" id="IPR000531">
    <property type="entry name" value="Beta-barrel_TonB"/>
</dbReference>
<evidence type="ECO:0000313" key="13">
    <source>
        <dbReference type="EMBL" id="GLS25786.1"/>
    </source>
</evidence>
<feature type="domain" description="TonB-dependent receptor plug" evidence="12">
    <location>
        <begin position="87"/>
        <end position="190"/>
    </location>
</feature>
<dbReference type="GO" id="GO:0015344">
    <property type="term" value="F:siderophore uptake transmembrane transporter activity"/>
    <property type="evidence" value="ECO:0007669"/>
    <property type="project" value="TreeGrafter"/>
</dbReference>
<dbReference type="AlphaFoldDB" id="A0AA37T569"/>
<dbReference type="Proteomes" id="UP001156870">
    <property type="component" value="Unassembled WGS sequence"/>
</dbReference>
<evidence type="ECO:0000256" key="8">
    <source>
        <dbReference type="PROSITE-ProRule" id="PRU01360"/>
    </source>
</evidence>
<dbReference type="Gene3D" id="2.40.170.20">
    <property type="entry name" value="TonB-dependent receptor, beta-barrel domain"/>
    <property type="match status" value="1"/>
</dbReference>
<evidence type="ECO:0000256" key="4">
    <source>
        <dbReference type="ARBA" id="ARBA00022692"/>
    </source>
</evidence>
<dbReference type="Pfam" id="PF07715">
    <property type="entry name" value="Plug"/>
    <property type="match status" value="1"/>
</dbReference>
<dbReference type="PROSITE" id="PS52016">
    <property type="entry name" value="TONB_DEPENDENT_REC_3"/>
    <property type="match status" value="1"/>
</dbReference>
<dbReference type="GO" id="GO:0009279">
    <property type="term" value="C:cell outer membrane"/>
    <property type="evidence" value="ECO:0007669"/>
    <property type="project" value="UniProtKB-SubCell"/>
</dbReference>
<feature type="region of interest" description="Disordered" evidence="10">
    <location>
        <begin position="321"/>
        <end position="349"/>
    </location>
</feature>
<organism evidence="13 14">
    <name type="scientific">Marinibactrum halimedae</name>
    <dbReference type="NCBI Taxonomy" id="1444977"/>
    <lineage>
        <taxon>Bacteria</taxon>
        <taxon>Pseudomonadati</taxon>
        <taxon>Pseudomonadota</taxon>
        <taxon>Gammaproteobacteria</taxon>
        <taxon>Cellvibrionales</taxon>
        <taxon>Cellvibrionaceae</taxon>
        <taxon>Marinibactrum</taxon>
    </lineage>
</organism>